<feature type="compositionally biased region" description="Acidic residues" evidence="1">
    <location>
        <begin position="93"/>
        <end position="103"/>
    </location>
</feature>
<reference evidence="2 3" key="1">
    <citation type="submission" date="2023-03" db="EMBL/GenBank/DDBJ databases">
        <title>High recombination rates correlate with genetic variation in Cardiocondyla obscurior ants.</title>
        <authorList>
            <person name="Errbii M."/>
        </authorList>
    </citation>
    <scope>NUCLEOTIDE SEQUENCE [LARGE SCALE GENOMIC DNA]</scope>
    <source>
        <strain evidence="2">Alpha-2009</strain>
        <tissue evidence="2">Whole body</tissue>
    </source>
</reference>
<proteinExistence type="predicted"/>
<dbReference type="AlphaFoldDB" id="A0AAW2G178"/>
<accession>A0AAW2G178</accession>
<feature type="region of interest" description="Disordered" evidence="1">
    <location>
        <begin position="53"/>
        <end position="115"/>
    </location>
</feature>
<organism evidence="2 3">
    <name type="scientific">Cardiocondyla obscurior</name>
    <dbReference type="NCBI Taxonomy" id="286306"/>
    <lineage>
        <taxon>Eukaryota</taxon>
        <taxon>Metazoa</taxon>
        <taxon>Ecdysozoa</taxon>
        <taxon>Arthropoda</taxon>
        <taxon>Hexapoda</taxon>
        <taxon>Insecta</taxon>
        <taxon>Pterygota</taxon>
        <taxon>Neoptera</taxon>
        <taxon>Endopterygota</taxon>
        <taxon>Hymenoptera</taxon>
        <taxon>Apocrita</taxon>
        <taxon>Aculeata</taxon>
        <taxon>Formicoidea</taxon>
        <taxon>Formicidae</taxon>
        <taxon>Myrmicinae</taxon>
        <taxon>Cardiocondyla</taxon>
    </lineage>
</organism>
<dbReference type="EMBL" id="JADYXP020000007">
    <property type="protein sequence ID" value="KAL0120896.1"/>
    <property type="molecule type" value="Genomic_DNA"/>
</dbReference>
<evidence type="ECO:0000313" key="2">
    <source>
        <dbReference type="EMBL" id="KAL0120896.1"/>
    </source>
</evidence>
<gene>
    <name evidence="2" type="ORF">PUN28_008526</name>
</gene>
<keyword evidence="3" id="KW-1185">Reference proteome</keyword>
<name>A0AAW2G178_9HYME</name>
<protein>
    <submittedName>
        <fullName evidence="2">Uncharacterized protein</fullName>
    </submittedName>
</protein>
<comment type="caution">
    <text evidence="2">The sequence shown here is derived from an EMBL/GenBank/DDBJ whole genome shotgun (WGS) entry which is preliminary data.</text>
</comment>
<sequence>MLAVPSRCSIFRAFRYFPINRKARARERSLARSLARSLGRSLAQIGTKRSTYTRTCAARASKRPRRREHGDGWTRTERGRTGVARRSNRQQEDEVEDAEEEEVEARLGWTRKFKT</sequence>
<evidence type="ECO:0000256" key="1">
    <source>
        <dbReference type="SAM" id="MobiDB-lite"/>
    </source>
</evidence>
<feature type="compositionally biased region" description="Basic and acidic residues" evidence="1">
    <location>
        <begin position="68"/>
        <end position="80"/>
    </location>
</feature>
<dbReference type="Proteomes" id="UP001430953">
    <property type="component" value="Unassembled WGS sequence"/>
</dbReference>
<evidence type="ECO:0000313" key="3">
    <source>
        <dbReference type="Proteomes" id="UP001430953"/>
    </source>
</evidence>